<evidence type="ECO:0000313" key="10">
    <source>
        <dbReference type="EMBL" id="MDN3711999.1"/>
    </source>
</evidence>
<keyword evidence="3 8" id="KW-0813">Transport</keyword>
<dbReference type="RefSeq" id="WP_377683931.1">
    <property type="nucleotide sequence ID" value="NZ_JBHMDZ010000002.1"/>
</dbReference>
<protein>
    <recommendedName>
        <fullName evidence="8">Biotin transporter</fullName>
    </recommendedName>
</protein>
<evidence type="ECO:0000256" key="1">
    <source>
        <dbReference type="ARBA" id="ARBA00004651"/>
    </source>
</evidence>
<dbReference type="Proteomes" id="UP001243846">
    <property type="component" value="Unassembled WGS sequence"/>
</dbReference>
<keyword evidence="7 8" id="KW-0472">Membrane</keyword>
<dbReference type="PANTHER" id="PTHR34295">
    <property type="entry name" value="BIOTIN TRANSPORTER BIOY"/>
    <property type="match status" value="1"/>
</dbReference>
<feature type="transmembrane region" description="Helical" evidence="9">
    <location>
        <begin position="113"/>
        <end position="138"/>
    </location>
</feature>
<dbReference type="InterPro" id="IPR003784">
    <property type="entry name" value="BioY"/>
</dbReference>
<evidence type="ECO:0000256" key="7">
    <source>
        <dbReference type="ARBA" id="ARBA00023136"/>
    </source>
</evidence>
<sequence length="185" mass="18847">MERSIAHIALFAALIAVLGMMPRIDLISGVPITLQTLGVALAGTVLGAKRGFLAVLLFVVLGLIGLPIFSGGRGGLGVLAGPTAGYIIGFPFAAFVAGLVVEHWRKVPVSVSAFAGAILGPVLLFSVFGAAGMAIILGKSFAQAYLLTLPFLAGDAIKAVLAGLITQTLLKLRPSVVTSRAEGRA</sequence>
<proteinExistence type="inferred from homology"/>
<keyword evidence="5 9" id="KW-0812">Transmembrane</keyword>
<dbReference type="EMBL" id="JAUFRC010000001">
    <property type="protein sequence ID" value="MDN3711999.1"/>
    <property type="molecule type" value="Genomic_DNA"/>
</dbReference>
<evidence type="ECO:0000256" key="2">
    <source>
        <dbReference type="ARBA" id="ARBA00010692"/>
    </source>
</evidence>
<evidence type="ECO:0000256" key="5">
    <source>
        <dbReference type="ARBA" id="ARBA00022692"/>
    </source>
</evidence>
<feature type="transmembrane region" description="Helical" evidence="9">
    <location>
        <begin position="29"/>
        <end position="46"/>
    </location>
</feature>
<feature type="transmembrane region" description="Helical" evidence="9">
    <location>
        <begin position="53"/>
        <end position="71"/>
    </location>
</feature>
<keyword evidence="11" id="KW-1185">Reference proteome</keyword>
<dbReference type="Gene3D" id="1.10.1760.20">
    <property type="match status" value="1"/>
</dbReference>
<reference evidence="11" key="1">
    <citation type="journal article" date="2019" name="Int. J. Syst. Evol. Microbiol.">
        <title>The Global Catalogue of Microorganisms (GCM) 10K type strain sequencing project: providing services to taxonomists for standard genome sequencing and annotation.</title>
        <authorList>
            <consortium name="The Broad Institute Genomics Platform"/>
            <consortium name="The Broad Institute Genome Sequencing Center for Infectious Disease"/>
            <person name="Wu L."/>
            <person name="Ma J."/>
        </authorList>
    </citation>
    <scope>NUCLEOTIDE SEQUENCE [LARGE SCALE GENOMIC DNA]</scope>
    <source>
        <strain evidence="11">CECT 8482</strain>
    </source>
</reference>
<comment type="similarity">
    <text evidence="2 8">Belongs to the BioY family.</text>
</comment>
<evidence type="ECO:0000256" key="3">
    <source>
        <dbReference type="ARBA" id="ARBA00022448"/>
    </source>
</evidence>
<comment type="subcellular location">
    <subcellularLocation>
        <location evidence="1 8">Cell membrane</location>
        <topology evidence="1 8">Multi-pass membrane protein</topology>
    </subcellularLocation>
</comment>
<feature type="transmembrane region" description="Helical" evidence="9">
    <location>
        <begin position="83"/>
        <end position="101"/>
    </location>
</feature>
<dbReference type="PANTHER" id="PTHR34295:SF4">
    <property type="entry name" value="BIOTIN TRANSPORTER BIOY-RELATED"/>
    <property type="match status" value="1"/>
</dbReference>
<keyword evidence="4 8" id="KW-1003">Cell membrane</keyword>
<dbReference type="PIRSF" id="PIRSF016661">
    <property type="entry name" value="BioY"/>
    <property type="match status" value="1"/>
</dbReference>
<evidence type="ECO:0000313" key="11">
    <source>
        <dbReference type="Proteomes" id="UP001243846"/>
    </source>
</evidence>
<keyword evidence="6 9" id="KW-1133">Transmembrane helix</keyword>
<comment type="caution">
    <text evidence="10">The sequence shown here is derived from an EMBL/GenBank/DDBJ whole genome shotgun (WGS) entry which is preliminary data.</text>
</comment>
<evidence type="ECO:0000256" key="4">
    <source>
        <dbReference type="ARBA" id="ARBA00022475"/>
    </source>
</evidence>
<evidence type="ECO:0000256" key="6">
    <source>
        <dbReference type="ARBA" id="ARBA00022989"/>
    </source>
</evidence>
<feature type="transmembrane region" description="Helical" evidence="9">
    <location>
        <begin position="144"/>
        <end position="165"/>
    </location>
</feature>
<accession>A0ABT8D9M9</accession>
<evidence type="ECO:0000256" key="8">
    <source>
        <dbReference type="PIRNR" id="PIRNR016661"/>
    </source>
</evidence>
<organism evidence="10 11">
    <name type="scientific">Paracoccus cavernae</name>
    <dbReference type="NCBI Taxonomy" id="1571207"/>
    <lineage>
        <taxon>Bacteria</taxon>
        <taxon>Pseudomonadati</taxon>
        <taxon>Pseudomonadota</taxon>
        <taxon>Alphaproteobacteria</taxon>
        <taxon>Rhodobacterales</taxon>
        <taxon>Paracoccaceae</taxon>
        <taxon>Paracoccus</taxon>
    </lineage>
</organism>
<evidence type="ECO:0000256" key="9">
    <source>
        <dbReference type="SAM" id="Phobius"/>
    </source>
</evidence>
<dbReference type="Pfam" id="PF02632">
    <property type="entry name" value="BioY"/>
    <property type="match status" value="1"/>
</dbReference>
<name>A0ABT8D9M9_9RHOB</name>
<gene>
    <name evidence="10" type="ORF">QWZ10_09575</name>
</gene>